<keyword evidence="7 17" id="KW-0808">Transferase</keyword>
<comment type="catalytic activity">
    <reaction evidence="15">
        <text>(R)-carnitine + hexadecanoyl-CoA = O-hexadecanoyl-(R)-carnitine + CoA</text>
        <dbReference type="Rhea" id="RHEA:12661"/>
        <dbReference type="ChEBI" id="CHEBI:16347"/>
        <dbReference type="ChEBI" id="CHEBI:17490"/>
        <dbReference type="ChEBI" id="CHEBI:57287"/>
        <dbReference type="ChEBI" id="CHEBI:57379"/>
        <dbReference type="EC" id="2.3.1.21"/>
    </reaction>
    <physiologicalReaction direction="left-to-right" evidence="15">
        <dbReference type="Rhea" id="RHEA:12662"/>
    </physiologicalReaction>
</comment>
<protein>
    <recommendedName>
        <fullName evidence="5">carnitine O-palmitoyltransferase</fullName>
        <ecNumber evidence="5">2.3.1.21</ecNumber>
    </recommendedName>
</protein>
<evidence type="ECO:0000256" key="8">
    <source>
        <dbReference type="ARBA" id="ARBA00022692"/>
    </source>
</evidence>
<evidence type="ECO:0000256" key="6">
    <source>
        <dbReference type="ARBA" id="ARBA00022448"/>
    </source>
</evidence>
<comment type="subcellular location">
    <subcellularLocation>
        <location evidence="1">Membrane</location>
        <topology evidence="1">Multi-pass membrane protein</topology>
    </subcellularLocation>
    <subcellularLocation>
        <location evidence="2">Mitochondrion membrane</location>
    </subcellularLocation>
</comment>
<dbReference type="Pfam" id="PF00755">
    <property type="entry name" value="Carn_acyltransf"/>
    <property type="match status" value="1"/>
</dbReference>
<dbReference type="InterPro" id="IPR023213">
    <property type="entry name" value="CAT-like_dom_sf"/>
</dbReference>
<evidence type="ECO:0000256" key="4">
    <source>
        <dbReference type="ARBA" id="ARBA00005232"/>
    </source>
</evidence>
<dbReference type="PANTHER" id="PTHR22589:SF31">
    <property type="entry name" value="CARNITINE O-PALMITOYLTRANSFERASE"/>
    <property type="match status" value="1"/>
</dbReference>
<dbReference type="PANTHER" id="PTHR22589">
    <property type="entry name" value="CARNITINE O-ACYLTRANSFERASE"/>
    <property type="match status" value="1"/>
</dbReference>
<evidence type="ECO:0000256" key="1">
    <source>
        <dbReference type="ARBA" id="ARBA00004141"/>
    </source>
</evidence>
<dbReference type="GO" id="GO:0006635">
    <property type="term" value="P:fatty acid beta-oxidation"/>
    <property type="evidence" value="ECO:0007669"/>
    <property type="project" value="UniProtKB-UniPathway"/>
</dbReference>
<dbReference type="AlphaFoldDB" id="A0A6V7WXZ1"/>
<keyword evidence="14 17" id="KW-0012">Acyltransferase</keyword>
<dbReference type="Gene3D" id="3.30.559.10">
    <property type="entry name" value="Chloramphenicol acetyltransferase-like domain"/>
    <property type="match status" value="1"/>
</dbReference>
<dbReference type="PROSITE" id="PS00440">
    <property type="entry name" value="ACYLTRANSF_C_2"/>
    <property type="match status" value="1"/>
</dbReference>
<comment type="similarity">
    <text evidence="4 17">Belongs to the carnitine/choline acetyltransferase family.</text>
</comment>
<feature type="domain" description="Choline/carnitine acyltransferase" evidence="18">
    <location>
        <begin position="179"/>
        <end position="763"/>
    </location>
</feature>
<dbReference type="FunFam" id="3.30.559.70:FF:000001">
    <property type="entry name" value="Carnitine O-palmitoyltransferase 1, liver isoform"/>
    <property type="match status" value="1"/>
</dbReference>
<feature type="active site" description="Proton acceptor" evidence="16">
    <location>
        <position position="478"/>
    </location>
</feature>
<evidence type="ECO:0000256" key="7">
    <source>
        <dbReference type="ARBA" id="ARBA00022679"/>
    </source>
</evidence>
<name>A0A6V7WXZ1_MELEN</name>
<evidence type="ECO:0000256" key="2">
    <source>
        <dbReference type="ARBA" id="ARBA00004325"/>
    </source>
</evidence>
<keyword evidence="9" id="KW-0276">Fatty acid metabolism</keyword>
<sequence>MAEARNIAALNVSVTHDGISVTYDQELLKDIWHTFSRSYKRRFARFKNNFTAGIFPANIHSLGLVVGVVSSCYLLWDIDATGVNLTRLLDKYVLYYLFGNGNYSRTVASVLSGSVSWFSLVQIFRLSLKWFLSYRGWMYESVHDGKAISLSTKIWFKSLHVVAACKPIMHSFQGALPHLPLPSLKCTLEKHLRSMRPILSDEEFNELTLLSEKFQKGLGPRLQRYLFIKSLLSSNYVSDWWEKYVYHKQRSPIMVNSNYYGFDTLNPTPTDKQAARAANITWAALLFRRMIDRQEVSPFAINPRSKVPFCTNQYTRLFNSCRTPGEDCDNFRVWDDSKHVAVYHKGCWFKLNVHTGVRLLEPCELQLAFQEILDSALVPCEGEQQLAALTAGRRDHWARVRREHFSSGINKTSLRAIERAAFVVILDDEYVCYDPEDTSKLDRWAENLLHGKGYDRWFDKSFNLIISPNARIGINAEHSWGDAAVTAHFMEFVVLKDLCLHGYAEDGNCKGTPQTILHPERLNWSLDKNCLEQIKISLEEAQKLIDDVEMALLVWTEYGKGFIKKLKISPDAFMQMALQLTYFKNQNKFSLTYEASMTRLYREGRTETVRSCTVESCDFVRAMLDEKQTREERLRLLRVAADRHQQLYRDAMCGKGIDRHLFALYVVMRYLEESSPLFDKIFPPQYLLSTSQTPLNQCEVECPTVEMKDKLKLVSAGGGFGPVTDTGYGVSYIIAGEDQISFHISSKKSAENTSSKKFREDLKSTLRQMRELFEKIV</sequence>
<evidence type="ECO:0000256" key="10">
    <source>
        <dbReference type="ARBA" id="ARBA00022989"/>
    </source>
</evidence>
<dbReference type="GO" id="GO:0004095">
    <property type="term" value="F:carnitine O-palmitoyltransferase activity"/>
    <property type="evidence" value="ECO:0007669"/>
    <property type="project" value="UniProtKB-EC"/>
</dbReference>
<evidence type="ECO:0000256" key="12">
    <source>
        <dbReference type="ARBA" id="ARBA00023128"/>
    </source>
</evidence>
<dbReference type="Proteomes" id="UP000580250">
    <property type="component" value="Unassembled WGS sequence"/>
</dbReference>
<dbReference type="EMBL" id="CAJEWN010000907">
    <property type="protein sequence ID" value="CAD2191890.1"/>
    <property type="molecule type" value="Genomic_DNA"/>
</dbReference>
<keyword evidence="12" id="KW-0496">Mitochondrion</keyword>
<proteinExistence type="inferred from homology"/>
<evidence type="ECO:0000256" key="17">
    <source>
        <dbReference type="RuleBase" id="RU003801"/>
    </source>
</evidence>
<evidence type="ECO:0000259" key="18">
    <source>
        <dbReference type="Pfam" id="PF00755"/>
    </source>
</evidence>
<dbReference type="InterPro" id="IPR032476">
    <property type="entry name" value="CPT_N"/>
</dbReference>
<dbReference type="InterPro" id="IPR000542">
    <property type="entry name" value="Carn_acyl_trans"/>
</dbReference>
<evidence type="ECO:0000313" key="20">
    <source>
        <dbReference type="EMBL" id="CAD2191890.1"/>
    </source>
</evidence>
<evidence type="ECO:0000313" key="21">
    <source>
        <dbReference type="Proteomes" id="UP000580250"/>
    </source>
</evidence>
<dbReference type="OrthoDB" id="240216at2759"/>
<evidence type="ECO:0000256" key="15">
    <source>
        <dbReference type="ARBA" id="ARBA00048480"/>
    </source>
</evidence>
<comment type="caution">
    <text evidence="20">The sequence shown here is derived from an EMBL/GenBank/DDBJ whole genome shotgun (WGS) entry which is preliminary data.</text>
</comment>
<keyword evidence="10" id="KW-1133">Transmembrane helix</keyword>
<accession>A0A6V7WXZ1</accession>
<keyword evidence="8" id="KW-0812">Transmembrane</keyword>
<reference evidence="20 21" key="1">
    <citation type="submission" date="2020-08" db="EMBL/GenBank/DDBJ databases">
        <authorList>
            <person name="Koutsovoulos G."/>
            <person name="Danchin GJ E."/>
        </authorList>
    </citation>
    <scope>NUCLEOTIDE SEQUENCE [LARGE SCALE GENOMIC DNA]</scope>
</reference>
<organism evidence="20 21">
    <name type="scientific">Meloidogyne enterolobii</name>
    <name type="common">Root-knot nematode worm</name>
    <name type="synonym">Meloidogyne mayaguensis</name>
    <dbReference type="NCBI Taxonomy" id="390850"/>
    <lineage>
        <taxon>Eukaryota</taxon>
        <taxon>Metazoa</taxon>
        <taxon>Ecdysozoa</taxon>
        <taxon>Nematoda</taxon>
        <taxon>Chromadorea</taxon>
        <taxon>Rhabditida</taxon>
        <taxon>Tylenchina</taxon>
        <taxon>Tylenchomorpha</taxon>
        <taxon>Tylenchoidea</taxon>
        <taxon>Meloidogynidae</taxon>
        <taxon>Meloidogyninae</taxon>
        <taxon>Meloidogyne</taxon>
    </lineage>
</organism>
<evidence type="ECO:0000256" key="14">
    <source>
        <dbReference type="ARBA" id="ARBA00023315"/>
    </source>
</evidence>
<dbReference type="Gene3D" id="3.30.559.70">
    <property type="entry name" value="Choline/Carnitine o-acyltransferase, domain 2"/>
    <property type="match status" value="1"/>
</dbReference>
<comment type="pathway">
    <text evidence="3">Lipid metabolism; fatty acid beta-oxidation.</text>
</comment>
<evidence type="ECO:0000256" key="11">
    <source>
        <dbReference type="ARBA" id="ARBA00023098"/>
    </source>
</evidence>
<gene>
    <name evidence="20" type="ORF">MENT_LOCUS44750</name>
</gene>
<evidence type="ECO:0000256" key="13">
    <source>
        <dbReference type="ARBA" id="ARBA00023136"/>
    </source>
</evidence>
<dbReference type="GO" id="GO:0031966">
    <property type="term" value="C:mitochondrial membrane"/>
    <property type="evidence" value="ECO:0007669"/>
    <property type="project" value="UniProtKB-SubCell"/>
</dbReference>
<dbReference type="UniPathway" id="UPA00659"/>
<keyword evidence="13" id="KW-0472">Membrane</keyword>
<dbReference type="SUPFAM" id="SSF52777">
    <property type="entry name" value="CoA-dependent acyltransferases"/>
    <property type="match status" value="2"/>
</dbReference>
<evidence type="ECO:0000259" key="19">
    <source>
        <dbReference type="Pfam" id="PF16484"/>
    </source>
</evidence>
<dbReference type="Pfam" id="PF16484">
    <property type="entry name" value="CPT_N"/>
    <property type="match status" value="1"/>
</dbReference>
<dbReference type="FunFam" id="3.30.559.10:FF:000042">
    <property type="entry name" value="Carnitine Palmitoyl Transferase"/>
    <property type="match status" value="1"/>
</dbReference>
<dbReference type="EC" id="2.3.1.21" evidence="5"/>
<keyword evidence="11" id="KW-0443">Lipid metabolism</keyword>
<evidence type="ECO:0000256" key="9">
    <source>
        <dbReference type="ARBA" id="ARBA00022832"/>
    </source>
</evidence>
<evidence type="ECO:0000256" key="5">
    <source>
        <dbReference type="ARBA" id="ARBA00013243"/>
    </source>
</evidence>
<dbReference type="InterPro" id="IPR042231">
    <property type="entry name" value="Cho/carn_acyl_trans_2"/>
</dbReference>
<dbReference type="Gene3D" id="6.10.250.1760">
    <property type="match status" value="1"/>
</dbReference>
<evidence type="ECO:0000256" key="3">
    <source>
        <dbReference type="ARBA" id="ARBA00005005"/>
    </source>
</evidence>
<feature type="domain" description="Carnitine O-palmitoyltransferase N-terminal" evidence="19">
    <location>
        <begin position="1"/>
        <end position="47"/>
    </location>
</feature>
<dbReference type="InterPro" id="IPR039551">
    <property type="entry name" value="Cho/carn_acyl_trans"/>
</dbReference>
<keyword evidence="6" id="KW-0813">Transport</keyword>
<dbReference type="GO" id="GO:0009437">
    <property type="term" value="P:carnitine metabolic process"/>
    <property type="evidence" value="ECO:0007669"/>
    <property type="project" value="TreeGrafter"/>
</dbReference>
<evidence type="ECO:0000256" key="16">
    <source>
        <dbReference type="PIRSR" id="PIRSR600542-1"/>
    </source>
</evidence>